<dbReference type="Proteomes" id="UP001371218">
    <property type="component" value="Unassembled WGS sequence"/>
</dbReference>
<evidence type="ECO:0000313" key="1">
    <source>
        <dbReference type="EMBL" id="MEK8031959.1"/>
    </source>
</evidence>
<dbReference type="EMBL" id="JBBUTG010000007">
    <property type="protein sequence ID" value="MEK8031959.1"/>
    <property type="molecule type" value="Genomic_DNA"/>
</dbReference>
<name>A0ABU9BPQ7_9BURK</name>
<evidence type="ECO:0000313" key="2">
    <source>
        <dbReference type="Proteomes" id="UP001371218"/>
    </source>
</evidence>
<protein>
    <submittedName>
        <fullName evidence="1">Uncharacterized protein</fullName>
    </submittedName>
</protein>
<proteinExistence type="predicted"/>
<sequence>MHRCAVRATSPGATRRFALHTLAAACLASALPAQSQMPGRRFPRTALRGEIVFGAFPEILLNGKPARLAPGSRVSDQNNSVAMPGALLNQKCIVNFTVDPMGLVMQVWILRPEEIRVVPWPRTVVEAQTWAFDEGAQTWTRP</sequence>
<dbReference type="RefSeq" id="WP_341426360.1">
    <property type="nucleotide sequence ID" value="NZ_JBBUTG010000007.1"/>
</dbReference>
<gene>
    <name evidence="1" type="ORF">AACH06_14115</name>
</gene>
<reference evidence="1 2" key="1">
    <citation type="submission" date="2024-04" db="EMBL/GenBank/DDBJ databases">
        <title>Novel species of the genus Ideonella isolated from streams.</title>
        <authorList>
            <person name="Lu H."/>
        </authorList>
    </citation>
    <scope>NUCLEOTIDE SEQUENCE [LARGE SCALE GENOMIC DNA]</scope>
    <source>
        <strain evidence="1 2">DXS29W</strain>
    </source>
</reference>
<accession>A0ABU9BPQ7</accession>
<comment type="caution">
    <text evidence="1">The sequence shown here is derived from an EMBL/GenBank/DDBJ whole genome shotgun (WGS) entry which is preliminary data.</text>
</comment>
<organism evidence="1 2">
    <name type="scientific">Ideonella lacteola</name>
    <dbReference type="NCBI Taxonomy" id="2984193"/>
    <lineage>
        <taxon>Bacteria</taxon>
        <taxon>Pseudomonadati</taxon>
        <taxon>Pseudomonadota</taxon>
        <taxon>Betaproteobacteria</taxon>
        <taxon>Burkholderiales</taxon>
        <taxon>Sphaerotilaceae</taxon>
        <taxon>Ideonella</taxon>
    </lineage>
</organism>
<keyword evidence="2" id="KW-1185">Reference proteome</keyword>